<name>A0ABP8IV99_9BACT</name>
<dbReference type="Proteomes" id="UP001500454">
    <property type="component" value="Unassembled WGS sequence"/>
</dbReference>
<accession>A0ABP8IV99</accession>
<gene>
    <name evidence="1" type="ORF">GCM10023186_05270</name>
</gene>
<evidence type="ECO:0000313" key="1">
    <source>
        <dbReference type="EMBL" id="GAA4374060.1"/>
    </source>
</evidence>
<protein>
    <submittedName>
        <fullName evidence="1">Uncharacterized protein</fullName>
    </submittedName>
</protein>
<sequence length="87" mass="9473">MSLWAPGSPGSIFSEFQIQEPVYTATPYTLRILTLLIPALEPYLQPGKTILFGLFPHAAGEGRIISVEPIQRGPAVWVTPKKPNGSI</sequence>
<proteinExistence type="predicted"/>
<dbReference type="EMBL" id="BAABHA010000001">
    <property type="protein sequence ID" value="GAA4374060.1"/>
    <property type="molecule type" value="Genomic_DNA"/>
</dbReference>
<comment type="caution">
    <text evidence="1">The sequence shown here is derived from an EMBL/GenBank/DDBJ whole genome shotgun (WGS) entry which is preliminary data.</text>
</comment>
<keyword evidence="2" id="KW-1185">Reference proteome</keyword>
<organism evidence="1 2">
    <name type="scientific">Hymenobacter koreensis</name>
    <dbReference type="NCBI Taxonomy" id="1084523"/>
    <lineage>
        <taxon>Bacteria</taxon>
        <taxon>Pseudomonadati</taxon>
        <taxon>Bacteroidota</taxon>
        <taxon>Cytophagia</taxon>
        <taxon>Cytophagales</taxon>
        <taxon>Hymenobacteraceae</taxon>
        <taxon>Hymenobacter</taxon>
    </lineage>
</organism>
<evidence type="ECO:0000313" key="2">
    <source>
        <dbReference type="Proteomes" id="UP001500454"/>
    </source>
</evidence>
<reference evidence="2" key="1">
    <citation type="journal article" date="2019" name="Int. J. Syst. Evol. Microbiol.">
        <title>The Global Catalogue of Microorganisms (GCM) 10K type strain sequencing project: providing services to taxonomists for standard genome sequencing and annotation.</title>
        <authorList>
            <consortium name="The Broad Institute Genomics Platform"/>
            <consortium name="The Broad Institute Genome Sequencing Center for Infectious Disease"/>
            <person name="Wu L."/>
            <person name="Ma J."/>
        </authorList>
    </citation>
    <scope>NUCLEOTIDE SEQUENCE [LARGE SCALE GENOMIC DNA]</scope>
    <source>
        <strain evidence="2">JCM 17924</strain>
    </source>
</reference>